<organism evidence="8 9">
    <name type="scientific">Steinernema glaseri</name>
    <dbReference type="NCBI Taxonomy" id="37863"/>
    <lineage>
        <taxon>Eukaryota</taxon>
        <taxon>Metazoa</taxon>
        <taxon>Ecdysozoa</taxon>
        <taxon>Nematoda</taxon>
        <taxon>Chromadorea</taxon>
        <taxon>Rhabditida</taxon>
        <taxon>Tylenchina</taxon>
        <taxon>Panagrolaimomorpha</taxon>
        <taxon>Strongyloidoidea</taxon>
        <taxon>Steinernematidae</taxon>
        <taxon>Steinernema</taxon>
    </lineage>
</organism>
<dbReference type="CDD" id="cd22211">
    <property type="entry name" value="HkD_SF"/>
    <property type="match status" value="1"/>
</dbReference>
<feature type="transmembrane region" description="Helical" evidence="5">
    <location>
        <begin position="688"/>
        <end position="707"/>
    </location>
</feature>
<feature type="coiled-coil region" evidence="4">
    <location>
        <begin position="389"/>
        <end position="423"/>
    </location>
</feature>
<dbReference type="Gene3D" id="1.10.418.10">
    <property type="entry name" value="Calponin-like domain"/>
    <property type="match status" value="1"/>
</dbReference>
<dbReference type="InterPro" id="IPR043936">
    <property type="entry name" value="HOOK_N"/>
</dbReference>
<evidence type="ECO:0000313" key="9">
    <source>
        <dbReference type="WBParaSite" id="L893_g25728.t1"/>
    </source>
</evidence>
<dbReference type="PANTHER" id="PTHR18947:SF28">
    <property type="entry name" value="GIRDIN, ISOFORM A"/>
    <property type="match status" value="1"/>
</dbReference>
<keyword evidence="5" id="KW-1133">Transmembrane helix</keyword>
<proteinExistence type="predicted"/>
<evidence type="ECO:0000256" key="3">
    <source>
        <dbReference type="ARBA" id="ARBA00023054"/>
    </source>
</evidence>
<comment type="subcellular location">
    <subcellularLocation>
        <location evidence="1">Cytoplasm</location>
    </subcellularLocation>
</comment>
<dbReference type="WBParaSite" id="L893_g25728.t1">
    <property type="protein sequence ID" value="L893_g25728.t1"/>
    <property type="gene ID" value="L893_g25728"/>
</dbReference>
<evidence type="ECO:0000256" key="5">
    <source>
        <dbReference type="SAM" id="Phobius"/>
    </source>
</evidence>
<protein>
    <submittedName>
        <fullName evidence="9">HOOK_N domain-containing protein</fullName>
    </submittedName>
</protein>
<dbReference type="InterPro" id="IPR008636">
    <property type="entry name" value="Hook_C"/>
</dbReference>
<evidence type="ECO:0000259" key="7">
    <source>
        <dbReference type="Pfam" id="PF19047"/>
    </source>
</evidence>
<dbReference type="AlphaFoldDB" id="A0A1I7ZF72"/>
<dbReference type="GO" id="GO:0005815">
    <property type="term" value="C:microtubule organizing center"/>
    <property type="evidence" value="ECO:0007669"/>
    <property type="project" value="TreeGrafter"/>
</dbReference>
<feature type="coiled-coil region" evidence="4">
    <location>
        <begin position="289"/>
        <end position="357"/>
    </location>
</feature>
<keyword evidence="3 4" id="KW-0175">Coiled coil</keyword>
<evidence type="ECO:0000256" key="1">
    <source>
        <dbReference type="ARBA" id="ARBA00004496"/>
    </source>
</evidence>
<name>A0A1I7ZF72_9BILA</name>
<dbReference type="GO" id="GO:0008017">
    <property type="term" value="F:microtubule binding"/>
    <property type="evidence" value="ECO:0007669"/>
    <property type="project" value="InterPro"/>
</dbReference>
<sequence length="723" mass="83760">MSNFSSEFIDALLKWIKTLGADGSLEGVCSGRGIALCLNRIDSRFFSKDWLEETQRVNEGEDFRVKASNLRKVIRKLGDYYDEVLKRNLRESEKWTVDPRKIAEFEDRTHVEKLLVLVFCTATLGPRSNGFVEQLSGLQLKQPVQRELMAVITEINTDMPPYMPIQETVQLSETREYSHERTLSELEKENSRFNTRIEEYKIEVQSLTKDKQDLISQLNEANRRIVDLDVALQEALSYKNSVGTLKERIHQLEDHGYQKEIEYQKLMNEMSHCKELIFKFENSQTDKLIDHLKEENLELSTQLQILNERLEAAEMNASENDGLRLRLKEVNTLRSENKVLKEKLETYITTAVALEDEKRINEVLKMQFEQHKLNTSDLEMRLTSETVKAEQIMYDLVKAQRKLEEMEYEKNELLMEQVRLRSEIRSQSPPSLEHDLEMSGHNASTLEPLHVDERIELKMESERLRLSIEELKKEHSQEKEKLERKILEMNAELRISKEKIAQLESEANNARQLYESSKASVDDRINSEQMSVTVVRLERELKDASKSVETFQTLIDGLKNELVTKTEELQSSKSTYLDYLEKARIAITEMEAATGCSLHSPSDYAKMENELRAKERKINQLTEQLDTSRVLNEQEQRLLTTSCYKMFSERSFNHCTSGASTSSSADASMECPHVHQQKWSSSCASTSVWILIALLSALIPMMLYVLVNQEKKPDGVRRGFVPT</sequence>
<dbReference type="SUPFAM" id="SSF116907">
    <property type="entry name" value="Hook domain"/>
    <property type="match status" value="1"/>
</dbReference>
<dbReference type="Proteomes" id="UP000095287">
    <property type="component" value="Unplaced"/>
</dbReference>
<dbReference type="GO" id="GO:0030705">
    <property type="term" value="P:cytoskeleton-dependent intracellular transport"/>
    <property type="evidence" value="ECO:0007669"/>
    <property type="project" value="InterPro"/>
</dbReference>
<evidence type="ECO:0000256" key="4">
    <source>
        <dbReference type="SAM" id="Coils"/>
    </source>
</evidence>
<feature type="coiled-coil region" evidence="4">
    <location>
        <begin position="604"/>
        <end position="638"/>
    </location>
</feature>
<feature type="coiled-coil region" evidence="4">
    <location>
        <begin position="183"/>
        <end position="231"/>
    </location>
</feature>
<dbReference type="Pfam" id="PF05622">
    <property type="entry name" value="HOOK"/>
    <property type="match status" value="1"/>
</dbReference>
<accession>A0A1I7ZF72</accession>
<keyword evidence="8" id="KW-1185">Reference proteome</keyword>
<dbReference type="PANTHER" id="PTHR18947">
    <property type="entry name" value="HOOK PROTEINS"/>
    <property type="match status" value="1"/>
</dbReference>
<feature type="domain" description="Hook C-terminal" evidence="6">
    <location>
        <begin position="245"/>
        <end position="646"/>
    </location>
</feature>
<feature type="coiled-coil region" evidence="4">
    <location>
        <begin position="454"/>
        <end position="575"/>
    </location>
</feature>
<dbReference type="GO" id="GO:0031122">
    <property type="term" value="P:cytoplasmic microtubule organization"/>
    <property type="evidence" value="ECO:0007669"/>
    <property type="project" value="InterPro"/>
</dbReference>
<evidence type="ECO:0000313" key="8">
    <source>
        <dbReference type="Proteomes" id="UP000095287"/>
    </source>
</evidence>
<dbReference type="GO" id="GO:0051959">
    <property type="term" value="F:dynein light intermediate chain binding"/>
    <property type="evidence" value="ECO:0007669"/>
    <property type="project" value="TreeGrafter"/>
</dbReference>
<keyword evidence="5" id="KW-0472">Membrane</keyword>
<evidence type="ECO:0000259" key="6">
    <source>
        <dbReference type="Pfam" id="PF05622"/>
    </source>
</evidence>
<keyword evidence="5" id="KW-0812">Transmembrane</keyword>
<dbReference type="Pfam" id="PF19047">
    <property type="entry name" value="HOOK_N"/>
    <property type="match status" value="1"/>
</dbReference>
<keyword evidence="2" id="KW-0963">Cytoplasm</keyword>
<feature type="domain" description="HOOK N-terminal" evidence="7">
    <location>
        <begin position="8"/>
        <end position="153"/>
    </location>
</feature>
<dbReference type="InterPro" id="IPR036872">
    <property type="entry name" value="CH_dom_sf"/>
</dbReference>
<dbReference type="GO" id="GO:0005737">
    <property type="term" value="C:cytoplasm"/>
    <property type="evidence" value="ECO:0007669"/>
    <property type="project" value="UniProtKB-SubCell"/>
</dbReference>
<reference evidence="9" key="1">
    <citation type="submission" date="2016-11" db="UniProtKB">
        <authorList>
            <consortium name="WormBaseParasite"/>
        </authorList>
    </citation>
    <scope>IDENTIFICATION</scope>
</reference>
<evidence type="ECO:0000256" key="2">
    <source>
        <dbReference type="ARBA" id="ARBA00022490"/>
    </source>
</evidence>